<evidence type="ECO:0000259" key="2">
    <source>
        <dbReference type="Pfam" id="PF10988"/>
    </source>
</evidence>
<organism evidence="3 4">
    <name type="scientific">Acidiphilium rubrum</name>
    <dbReference type="NCBI Taxonomy" id="526"/>
    <lineage>
        <taxon>Bacteria</taxon>
        <taxon>Pseudomonadati</taxon>
        <taxon>Pseudomonadota</taxon>
        <taxon>Alphaproteobacteria</taxon>
        <taxon>Acetobacterales</taxon>
        <taxon>Acidocellaceae</taxon>
        <taxon>Acidiphilium</taxon>
    </lineage>
</organism>
<keyword evidence="4" id="KW-1185">Reference proteome</keyword>
<reference evidence="3 4" key="1">
    <citation type="submission" date="2017-01" db="EMBL/GenBank/DDBJ databases">
        <authorList>
            <person name="Varghese N."/>
            <person name="Submissions S."/>
        </authorList>
    </citation>
    <scope>NUCLEOTIDE SEQUENCE [LARGE SCALE GENOMIC DNA]</scope>
    <source>
        <strain evidence="3 4">ATCC 35905</strain>
    </source>
</reference>
<gene>
    <name evidence="3" type="ORF">SAMN05421828_101195</name>
</gene>
<evidence type="ECO:0000313" key="4">
    <source>
        <dbReference type="Proteomes" id="UP000186308"/>
    </source>
</evidence>
<evidence type="ECO:0000256" key="1">
    <source>
        <dbReference type="SAM" id="SignalP"/>
    </source>
</evidence>
<dbReference type="Gene3D" id="2.160.20.120">
    <property type="match status" value="1"/>
</dbReference>
<accession>A0A8G2FBV1</accession>
<name>A0A8G2FBV1_ACIRU</name>
<feature type="signal peptide" evidence="1">
    <location>
        <begin position="1"/>
        <end position="17"/>
    </location>
</feature>
<evidence type="ECO:0000313" key="3">
    <source>
        <dbReference type="EMBL" id="SIQ08101.1"/>
    </source>
</evidence>
<dbReference type="EMBL" id="FTNE01000001">
    <property type="protein sequence ID" value="SIQ08101.1"/>
    <property type="molecule type" value="Genomic_DNA"/>
</dbReference>
<proteinExistence type="predicted"/>
<dbReference type="Pfam" id="PF10988">
    <property type="entry name" value="DUF2807"/>
    <property type="match status" value="1"/>
</dbReference>
<feature type="chain" id="PRO_5034835558" evidence="1">
    <location>
        <begin position="18"/>
        <end position="204"/>
    </location>
</feature>
<protein>
    <submittedName>
        <fullName evidence="3">Auto-transporter adhesin, head GIN domain</fullName>
    </submittedName>
</protein>
<dbReference type="AlphaFoldDB" id="A0A8G2FBV1"/>
<dbReference type="InterPro" id="IPR021255">
    <property type="entry name" value="DUF2807"/>
</dbReference>
<sequence length="204" mass="20797">MFMVLAAALGLMPGAEAATVHPALAPFHAIRIDGVAHVVFTEAPDQSVTATGRTATLKRLRLTVENGVLVMRMKSGASSSGDDTVRLALTAPLLDHVTVSGMASGDLRGLTGPAFTLDVSGTARLTMSGAVQRAMLTVSGAGQVDAKRLVADDLTLKIDGTGVVRGYASKVVHVSVSGVGTAHVAGDPPVRDVSKSGIGLVEFN</sequence>
<dbReference type="Proteomes" id="UP000186308">
    <property type="component" value="Unassembled WGS sequence"/>
</dbReference>
<keyword evidence="1" id="KW-0732">Signal</keyword>
<feature type="domain" description="Putative auto-transporter adhesin head GIN" evidence="2">
    <location>
        <begin position="26"/>
        <end position="188"/>
    </location>
</feature>
<comment type="caution">
    <text evidence="3">The sequence shown here is derived from an EMBL/GenBank/DDBJ whole genome shotgun (WGS) entry which is preliminary data.</text>
</comment>